<keyword evidence="1" id="KW-1133">Transmembrane helix</keyword>
<comment type="caution">
    <text evidence="2">The sequence shown here is derived from an EMBL/GenBank/DDBJ whole genome shotgun (WGS) entry which is preliminary data.</text>
</comment>
<name>A0A422P016_TRYRA</name>
<keyword evidence="1" id="KW-0812">Transmembrane</keyword>
<feature type="transmembrane region" description="Helical" evidence="1">
    <location>
        <begin position="204"/>
        <end position="224"/>
    </location>
</feature>
<dbReference type="RefSeq" id="XP_029241923.1">
    <property type="nucleotide sequence ID" value="XM_029378209.1"/>
</dbReference>
<accession>A0A422P016</accession>
<dbReference type="EMBL" id="MKGL01000023">
    <property type="protein sequence ID" value="RNF11029.1"/>
    <property type="molecule type" value="Genomic_DNA"/>
</dbReference>
<dbReference type="Proteomes" id="UP000283634">
    <property type="component" value="Unassembled WGS sequence"/>
</dbReference>
<dbReference type="AlphaFoldDB" id="A0A422P016"/>
<dbReference type="GeneID" id="40325089"/>
<sequence length="227" mass="25227">MVKDYGNSREAFGGGTHSSARTVGCGVGCFIGFHWKYWGKRSLFFLGGGGACPTGTAVYCGAFFKAFSWFLLYAAHTFVGCDKKTFITSSVAECQFPWRAGIAVYVSVQLCGPGDMSGAILREKIRTSKCLISLNRCFVSSYAPMLRVLFQRKPRVCLCVDVAWKRCSMNVSSFWLSLEWCKVVAMLPSLQRRRCCLSWGSADVLSRVSAFFFSLSFCAFFFLCGRP</sequence>
<evidence type="ECO:0000313" key="3">
    <source>
        <dbReference type="Proteomes" id="UP000283634"/>
    </source>
</evidence>
<reference evidence="2 3" key="1">
    <citation type="journal article" date="2018" name="BMC Genomics">
        <title>Genomic comparison of Trypanosoma conorhini and Trypanosoma rangeli to Trypanosoma cruzi strains of high and low virulence.</title>
        <authorList>
            <person name="Bradwell K.R."/>
            <person name="Koparde V.N."/>
            <person name="Matveyev A.V."/>
            <person name="Serrano M.G."/>
            <person name="Alves J.M."/>
            <person name="Parikh H."/>
            <person name="Huang B."/>
            <person name="Lee V."/>
            <person name="Espinosa-Alvarez O."/>
            <person name="Ortiz P.A."/>
            <person name="Costa-Martins A.G."/>
            <person name="Teixeira M.M."/>
            <person name="Buck G.A."/>
        </authorList>
    </citation>
    <scope>NUCLEOTIDE SEQUENCE [LARGE SCALE GENOMIC DNA]</scope>
    <source>
        <strain evidence="2 3">AM80</strain>
    </source>
</reference>
<gene>
    <name evidence="2" type="ORF">TraAM80_01156</name>
</gene>
<proteinExistence type="predicted"/>
<evidence type="ECO:0008006" key="4">
    <source>
        <dbReference type="Google" id="ProtNLM"/>
    </source>
</evidence>
<evidence type="ECO:0000256" key="1">
    <source>
        <dbReference type="SAM" id="Phobius"/>
    </source>
</evidence>
<keyword evidence="3" id="KW-1185">Reference proteome</keyword>
<organism evidence="2 3">
    <name type="scientific">Trypanosoma rangeli</name>
    <dbReference type="NCBI Taxonomy" id="5698"/>
    <lineage>
        <taxon>Eukaryota</taxon>
        <taxon>Discoba</taxon>
        <taxon>Euglenozoa</taxon>
        <taxon>Kinetoplastea</taxon>
        <taxon>Metakinetoplastina</taxon>
        <taxon>Trypanosomatida</taxon>
        <taxon>Trypanosomatidae</taxon>
        <taxon>Trypanosoma</taxon>
        <taxon>Herpetosoma</taxon>
    </lineage>
</organism>
<evidence type="ECO:0000313" key="2">
    <source>
        <dbReference type="EMBL" id="RNF11029.1"/>
    </source>
</evidence>
<protein>
    <recommendedName>
        <fullName evidence="4">Transmembrane protein</fullName>
    </recommendedName>
</protein>
<keyword evidence="1" id="KW-0472">Membrane</keyword>